<proteinExistence type="predicted"/>
<sequence length="311" mass="34916">MVIIYVAIALFILIIIWLALQPKQGATAANAPKKRADDYDDPAHQLPAELPSAPLPQPTPPKVDYELPTADLEAGVTEKSNIQDQVRSLMQSNQNIAALKLVRSATGWGLKAAKDYVETYPDLAPLTPQANSPEVEDSPEEKNLDDQIRDLLKKHQKVSAIKLVRETKGWGLKQAKDYVERFPNPASFTFSYNSTIADNHQSALESFDIDRHTVNDRIRILLAEGRKIGAIKLVRMVTNWSLKDSKEYIDNYPDVAPLKVTDRGPVSETLQKLLSQRQHIDAITLVQSRTGMSVEEAKHYLEKTFECDFPF</sequence>
<evidence type="ECO:0000313" key="6">
    <source>
        <dbReference type="Proteomes" id="UP000615026"/>
    </source>
</evidence>
<dbReference type="RefSeq" id="WP_193992615.1">
    <property type="nucleotide sequence ID" value="NZ_JADEXP010000053.1"/>
</dbReference>
<keyword evidence="2" id="KW-0687">Ribonucleoprotein</keyword>
<dbReference type="Gene3D" id="3.30.1390.10">
    <property type="match status" value="3"/>
</dbReference>
<name>A0A928X4U7_LEPEC</name>
<reference evidence="5" key="1">
    <citation type="submission" date="2020-10" db="EMBL/GenBank/DDBJ databases">
        <authorList>
            <person name="Castelo-Branco R."/>
            <person name="Eusebio N."/>
            <person name="Adriana R."/>
            <person name="Vieira A."/>
            <person name="Brugerolle De Fraissinette N."/>
            <person name="Rezende De Castro R."/>
            <person name="Schneider M.P."/>
            <person name="Vasconcelos V."/>
            <person name="Leao P.N."/>
        </authorList>
    </citation>
    <scope>NUCLEOTIDE SEQUENCE</scope>
    <source>
        <strain evidence="5">LEGE 11479</strain>
    </source>
</reference>
<feature type="compositionally biased region" description="Basic and acidic residues" evidence="3">
    <location>
        <begin position="34"/>
        <end position="43"/>
    </location>
</feature>
<dbReference type="InterPro" id="IPR000206">
    <property type="entry name" value="Ribosomal_bL12"/>
</dbReference>
<evidence type="ECO:0000313" key="5">
    <source>
        <dbReference type="EMBL" id="MBE9066683.1"/>
    </source>
</evidence>
<dbReference type="PANTHER" id="PTHR45987:SF4">
    <property type="entry name" value="LARGE RIBOSOMAL SUBUNIT PROTEIN BL12M"/>
    <property type="match status" value="1"/>
</dbReference>
<dbReference type="SUPFAM" id="SSF54736">
    <property type="entry name" value="ClpS-like"/>
    <property type="match status" value="2"/>
</dbReference>
<dbReference type="GO" id="GO:1990904">
    <property type="term" value="C:ribonucleoprotein complex"/>
    <property type="evidence" value="ECO:0007669"/>
    <property type="project" value="UniProtKB-KW"/>
</dbReference>
<evidence type="ECO:0000256" key="1">
    <source>
        <dbReference type="ARBA" id="ARBA00022980"/>
    </source>
</evidence>
<gene>
    <name evidence="5" type="ORF">IQ260_08455</name>
</gene>
<organism evidence="5 6">
    <name type="scientific">Leptolyngbya cf. ectocarpi LEGE 11479</name>
    <dbReference type="NCBI Taxonomy" id="1828722"/>
    <lineage>
        <taxon>Bacteria</taxon>
        <taxon>Bacillati</taxon>
        <taxon>Cyanobacteriota</taxon>
        <taxon>Cyanophyceae</taxon>
        <taxon>Leptolyngbyales</taxon>
        <taxon>Leptolyngbyaceae</taxon>
        <taxon>Leptolyngbya group</taxon>
        <taxon>Leptolyngbya</taxon>
    </lineage>
</organism>
<protein>
    <submittedName>
        <fullName evidence="5">Ribosomal protein L7/L12</fullName>
    </submittedName>
</protein>
<accession>A0A928X4U7</accession>
<evidence type="ECO:0000256" key="2">
    <source>
        <dbReference type="ARBA" id="ARBA00023274"/>
    </source>
</evidence>
<dbReference type="InterPro" id="IPR013823">
    <property type="entry name" value="Ribosomal_bL12_C"/>
</dbReference>
<comment type="caution">
    <text evidence="5">The sequence shown here is derived from an EMBL/GenBank/DDBJ whole genome shotgun (WGS) entry which is preliminary data.</text>
</comment>
<dbReference type="EMBL" id="JADEXP010000053">
    <property type="protein sequence ID" value="MBE9066683.1"/>
    <property type="molecule type" value="Genomic_DNA"/>
</dbReference>
<feature type="domain" description="Large ribosomal subunit protein bL12 C-terminal" evidence="4">
    <location>
        <begin position="155"/>
        <end position="185"/>
    </location>
</feature>
<dbReference type="GO" id="GO:0003729">
    <property type="term" value="F:mRNA binding"/>
    <property type="evidence" value="ECO:0007669"/>
    <property type="project" value="TreeGrafter"/>
</dbReference>
<dbReference type="GO" id="GO:0003735">
    <property type="term" value="F:structural constituent of ribosome"/>
    <property type="evidence" value="ECO:0007669"/>
    <property type="project" value="InterPro"/>
</dbReference>
<feature type="region of interest" description="Disordered" evidence="3">
    <location>
        <begin position="124"/>
        <end position="143"/>
    </location>
</feature>
<dbReference type="GO" id="GO:0005840">
    <property type="term" value="C:ribosome"/>
    <property type="evidence" value="ECO:0007669"/>
    <property type="project" value="UniProtKB-KW"/>
</dbReference>
<evidence type="ECO:0000256" key="3">
    <source>
        <dbReference type="SAM" id="MobiDB-lite"/>
    </source>
</evidence>
<dbReference type="InterPro" id="IPR014719">
    <property type="entry name" value="Ribosomal_bL12_C/ClpS-like"/>
</dbReference>
<dbReference type="GO" id="GO:0006412">
    <property type="term" value="P:translation"/>
    <property type="evidence" value="ECO:0007669"/>
    <property type="project" value="InterPro"/>
</dbReference>
<dbReference type="PANTHER" id="PTHR45987">
    <property type="entry name" value="39S RIBOSOMAL PROTEIN L12"/>
    <property type="match status" value="1"/>
</dbReference>
<feature type="region of interest" description="Disordered" evidence="3">
    <location>
        <begin position="31"/>
        <end position="60"/>
    </location>
</feature>
<dbReference type="AlphaFoldDB" id="A0A928X4U7"/>
<keyword evidence="1 5" id="KW-0689">Ribosomal protein</keyword>
<keyword evidence="6" id="KW-1185">Reference proteome</keyword>
<dbReference type="Proteomes" id="UP000615026">
    <property type="component" value="Unassembled WGS sequence"/>
</dbReference>
<evidence type="ECO:0000259" key="4">
    <source>
        <dbReference type="Pfam" id="PF00542"/>
    </source>
</evidence>
<dbReference type="Pfam" id="PF00542">
    <property type="entry name" value="Ribosomal_L12"/>
    <property type="match status" value="1"/>
</dbReference>